<evidence type="ECO:0000256" key="1">
    <source>
        <dbReference type="ARBA" id="ARBA00005254"/>
    </source>
</evidence>
<dbReference type="GO" id="GO:0006635">
    <property type="term" value="P:fatty acid beta-oxidation"/>
    <property type="evidence" value="ECO:0007669"/>
    <property type="project" value="TreeGrafter"/>
</dbReference>
<dbReference type="Pfam" id="PF00378">
    <property type="entry name" value="ECH_1"/>
    <property type="match status" value="1"/>
</dbReference>
<dbReference type="Gene3D" id="1.10.12.10">
    <property type="entry name" value="Lyase 2-enoyl-coa Hydratase, Chain A, domain 2"/>
    <property type="match status" value="1"/>
</dbReference>
<dbReference type="InterPro" id="IPR001753">
    <property type="entry name" value="Enoyl-CoA_hydra/iso"/>
</dbReference>
<sequence>MKSFSPKSFSSPTPRLIAEASDGVGVISINNPEKRNALDLAMWRALPQLIAAMATDDAVRVIVLRGVGDSPFASGADISEFRTLRASAAGGKAYEESNEEAFAAIAACPVPVIAMMRGFCMGGGVGIAAACDLRVAAQGTVFGVPAARLGVGYPPKAMRLVVAAFGDAVARDLFFTARRLDAAEAKALGALHRLWPDADLEAETMAMARAIAGNAPLAMRSAKASIAAASGLPGSVSEAELLALAGACFDSDDYAEGRDAFLEKRQPQFQGR</sequence>
<dbReference type="SUPFAM" id="SSF52096">
    <property type="entry name" value="ClpP/crotonase"/>
    <property type="match status" value="1"/>
</dbReference>
<organism evidence="3 4">
    <name type="scientific">Camelimonas lactis</name>
    <dbReference type="NCBI Taxonomy" id="659006"/>
    <lineage>
        <taxon>Bacteria</taxon>
        <taxon>Pseudomonadati</taxon>
        <taxon>Pseudomonadota</taxon>
        <taxon>Alphaproteobacteria</taxon>
        <taxon>Hyphomicrobiales</taxon>
        <taxon>Chelatococcaceae</taxon>
        <taxon>Camelimonas</taxon>
    </lineage>
</organism>
<dbReference type="Proteomes" id="UP000294881">
    <property type="component" value="Unassembled WGS sequence"/>
</dbReference>
<evidence type="ECO:0000313" key="3">
    <source>
        <dbReference type="EMBL" id="TCO16342.1"/>
    </source>
</evidence>
<dbReference type="EMBL" id="SLWL01000001">
    <property type="protein sequence ID" value="TCO16342.1"/>
    <property type="molecule type" value="Genomic_DNA"/>
</dbReference>
<accession>A0A4R2GYG8</accession>
<evidence type="ECO:0000313" key="4">
    <source>
        <dbReference type="Proteomes" id="UP000294881"/>
    </source>
</evidence>
<name>A0A4R2GYG8_9HYPH</name>
<dbReference type="PANTHER" id="PTHR11941:SF54">
    <property type="entry name" value="ENOYL-COA HYDRATASE, MITOCHONDRIAL"/>
    <property type="match status" value="1"/>
</dbReference>
<dbReference type="InterPro" id="IPR029045">
    <property type="entry name" value="ClpP/crotonase-like_dom_sf"/>
</dbReference>
<dbReference type="NCBIfam" id="NF004781">
    <property type="entry name" value="PRK06127.1"/>
    <property type="match status" value="1"/>
</dbReference>
<proteinExistence type="inferred from homology"/>
<dbReference type="Gene3D" id="3.90.226.10">
    <property type="entry name" value="2-enoyl-CoA Hydratase, Chain A, domain 1"/>
    <property type="match status" value="1"/>
</dbReference>
<dbReference type="GO" id="GO:0016829">
    <property type="term" value="F:lyase activity"/>
    <property type="evidence" value="ECO:0007669"/>
    <property type="project" value="UniProtKB-KW"/>
</dbReference>
<dbReference type="PANTHER" id="PTHR11941">
    <property type="entry name" value="ENOYL-COA HYDRATASE-RELATED"/>
    <property type="match status" value="1"/>
</dbReference>
<protein>
    <submittedName>
        <fullName evidence="3">Enoyl-CoA hydratase/carnithine racemase</fullName>
    </submittedName>
</protein>
<dbReference type="RefSeq" id="WP_132002647.1">
    <property type="nucleotide sequence ID" value="NZ_JBHUNN010000002.1"/>
</dbReference>
<dbReference type="AlphaFoldDB" id="A0A4R2GYG8"/>
<keyword evidence="2" id="KW-0456">Lyase</keyword>
<dbReference type="CDD" id="cd06558">
    <property type="entry name" value="crotonase-like"/>
    <property type="match status" value="1"/>
</dbReference>
<comment type="caution">
    <text evidence="3">The sequence shown here is derived from an EMBL/GenBank/DDBJ whole genome shotgun (WGS) entry which is preliminary data.</text>
</comment>
<dbReference type="InterPro" id="IPR014748">
    <property type="entry name" value="Enoyl-CoA_hydra_C"/>
</dbReference>
<keyword evidence="4" id="KW-1185">Reference proteome</keyword>
<reference evidence="3 4" key="1">
    <citation type="submission" date="2019-03" db="EMBL/GenBank/DDBJ databases">
        <title>Genomic Encyclopedia of Type Strains, Phase IV (KMG-IV): sequencing the most valuable type-strain genomes for metagenomic binning, comparative biology and taxonomic classification.</title>
        <authorList>
            <person name="Goeker M."/>
        </authorList>
    </citation>
    <scope>NUCLEOTIDE SEQUENCE [LARGE SCALE GENOMIC DNA]</scope>
    <source>
        <strain evidence="3 4">DSM 22958</strain>
    </source>
</reference>
<dbReference type="OrthoDB" id="9810797at2"/>
<evidence type="ECO:0000256" key="2">
    <source>
        <dbReference type="ARBA" id="ARBA00023239"/>
    </source>
</evidence>
<comment type="similarity">
    <text evidence="1">Belongs to the enoyl-CoA hydratase/isomerase family.</text>
</comment>
<gene>
    <name evidence="3" type="ORF">EV666_101597</name>
</gene>